<feature type="transmembrane region" description="Helical" evidence="7">
    <location>
        <begin position="105"/>
        <end position="123"/>
    </location>
</feature>
<evidence type="ECO:0000313" key="10">
    <source>
        <dbReference type="Proteomes" id="UP000076874"/>
    </source>
</evidence>
<feature type="region of interest" description="Disordered" evidence="6">
    <location>
        <begin position="1"/>
        <end position="26"/>
    </location>
</feature>
<evidence type="ECO:0000256" key="2">
    <source>
        <dbReference type="ARBA" id="ARBA00010992"/>
    </source>
</evidence>
<dbReference type="PANTHER" id="PTHR48022">
    <property type="entry name" value="PLASTIDIC GLUCOSE TRANSPORTER 4"/>
    <property type="match status" value="1"/>
</dbReference>
<organism evidence="9 10">
    <name type="scientific">Niveomyces insectorum RCEF 264</name>
    <dbReference type="NCBI Taxonomy" id="1081102"/>
    <lineage>
        <taxon>Eukaryota</taxon>
        <taxon>Fungi</taxon>
        <taxon>Dikarya</taxon>
        <taxon>Ascomycota</taxon>
        <taxon>Pezizomycotina</taxon>
        <taxon>Sordariomycetes</taxon>
        <taxon>Hypocreomycetidae</taxon>
        <taxon>Hypocreales</taxon>
        <taxon>Cordycipitaceae</taxon>
        <taxon>Niveomyces</taxon>
    </lineage>
</organism>
<name>A0A167UX77_9HYPO</name>
<reference evidence="9 10" key="1">
    <citation type="journal article" date="2016" name="Genome Biol. Evol.">
        <title>Divergent and convergent evolution of fungal pathogenicity.</title>
        <authorList>
            <person name="Shang Y."/>
            <person name="Xiao G."/>
            <person name="Zheng P."/>
            <person name="Cen K."/>
            <person name="Zhan S."/>
            <person name="Wang C."/>
        </authorList>
    </citation>
    <scope>NUCLEOTIDE SEQUENCE [LARGE SCALE GENOMIC DNA]</scope>
    <source>
        <strain evidence="9 10">RCEF 264</strain>
    </source>
</reference>
<feature type="transmembrane region" description="Helical" evidence="7">
    <location>
        <begin position="474"/>
        <end position="493"/>
    </location>
</feature>
<dbReference type="InterPro" id="IPR020846">
    <property type="entry name" value="MFS_dom"/>
</dbReference>
<evidence type="ECO:0000256" key="1">
    <source>
        <dbReference type="ARBA" id="ARBA00004141"/>
    </source>
</evidence>
<dbReference type="Proteomes" id="UP000076874">
    <property type="component" value="Unassembled WGS sequence"/>
</dbReference>
<protein>
    <submittedName>
        <fullName evidence="9">General substrate transporter</fullName>
    </submittedName>
</protein>
<dbReference type="GO" id="GO:0005351">
    <property type="term" value="F:carbohydrate:proton symporter activity"/>
    <property type="evidence" value="ECO:0007669"/>
    <property type="project" value="TreeGrafter"/>
</dbReference>
<sequence length="544" mass="60501">MDQSDIKNDVQHREAAAEKTPNLETTAEDERNYGLVKSRYDELSIPRTLWVFKRVVLVSIAVYTGYVCEGFELSSSGSVIANAGFIKQFGDGKANGVRSLNSTWVGAWSALLNVGQILTFTYIPWFADRFGRKRSFYVAWAWLVVGCILLNTAKSPSVWAVAKLCNGAGVGVLQITCQVYVMEICPNNIRGGMVTFQLVWSNIGSIICSVMMQQLNKKHPDNYLLAMRILWGPIAMMIVCWIFVPESPWFHARRGNKERAIANMKKLYGGVKGYDYEDEYGVIERTIAHEKAMLNDRPRYVDVFRGVNRKRTLTVLLIATAAQFGGLAIVNTYSTYFFSLAGLKDPFLASVIVSCTNLLATILWSFSTDRFGRRLIINSCQTFVCGCLFLVGGLYYTGASTGNVPAGKALLVICCLWSFAFTIVAMAHFLYSAELPSAILRIKSGPVTFLGNSLLGIATTFATPPMLLSLNLRAAFVFGAFTVPTMILMWLYLPETRGRSAAEIDELYERKIPAWRWASTVTSVEEQMHVVVRVKGGVEEGKNE</sequence>
<dbReference type="Pfam" id="PF00083">
    <property type="entry name" value="Sugar_tr"/>
    <property type="match status" value="1"/>
</dbReference>
<dbReference type="PANTHER" id="PTHR48022:SF53">
    <property type="entry name" value="ALPHA-GLUCOSIDE TRANSPORTER, PUTATIVE (AFU_ORTHOLOGUE AFUA_3G01700)-RELATED"/>
    <property type="match status" value="1"/>
</dbReference>
<dbReference type="InterPro" id="IPR005828">
    <property type="entry name" value="MFS_sugar_transport-like"/>
</dbReference>
<proteinExistence type="inferred from homology"/>
<feature type="compositionally biased region" description="Basic and acidic residues" evidence="6">
    <location>
        <begin position="1"/>
        <end position="17"/>
    </location>
</feature>
<dbReference type="Gene3D" id="1.20.1250.20">
    <property type="entry name" value="MFS general substrate transporter like domains"/>
    <property type="match status" value="1"/>
</dbReference>
<evidence type="ECO:0000313" key="9">
    <source>
        <dbReference type="EMBL" id="OAA61997.1"/>
    </source>
</evidence>
<comment type="subcellular location">
    <subcellularLocation>
        <location evidence="1">Membrane</location>
        <topology evidence="1">Multi-pass membrane protein</topology>
    </subcellularLocation>
</comment>
<dbReference type="OrthoDB" id="2544694at2759"/>
<dbReference type="PROSITE" id="PS50850">
    <property type="entry name" value="MFS"/>
    <property type="match status" value="1"/>
</dbReference>
<keyword evidence="4 7" id="KW-1133">Transmembrane helix</keyword>
<feature type="transmembrane region" description="Helical" evidence="7">
    <location>
        <begin position="445"/>
        <end position="468"/>
    </location>
</feature>
<keyword evidence="3 7" id="KW-0812">Transmembrane</keyword>
<gene>
    <name evidence="9" type="ORF">SPI_04856</name>
</gene>
<evidence type="ECO:0000256" key="4">
    <source>
        <dbReference type="ARBA" id="ARBA00022989"/>
    </source>
</evidence>
<feature type="transmembrane region" description="Helical" evidence="7">
    <location>
        <begin position="224"/>
        <end position="244"/>
    </location>
</feature>
<feature type="transmembrane region" description="Helical" evidence="7">
    <location>
        <begin position="193"/>
        <end position="212"/>
    </location>
</feature>
<dbReference type="SUPFAM" id="SSF103473">
    <property type="entry name" value="MFS general substrate transporter"/>
    <property type="match status" value="1"/>
</dbReference>
<evidence type="ECO:0000259" key="8">
    <source>
        <dbReference type="PROSITE" id="PS50850"/>
    </source>
</evidence>
<feature type="transmembrane region" description="Helical" evidence="7">
    <location>
        <begin position="346"/>
        <end position="366"/>
    </location>
</feature>
<comment type="similarity">
    <text evidence="2">Belongs to the major facilitator superfamily. Sugar transporter (TC 2.A.1.1) family.</text>
</comment>
<evidence type="ECO:0000256" key="5">
    <source>
        <dbReference type="ARBA" id="ARBA00023136"/>
    </source>
</evidence>
<evidence type="ECO:0000256" key="6">
    <source>
        <dbReference type="SAM" id="MobiDB-lite"/>
    </source>
</evidence>
<feature type="domain" description="Major facilitator superfamily (MFS) profile" evidence="8">
    <location>
        <begin position="58"/>
        <end position="497"/>
    </location>
</feature>
<dbReference type="GO" id="GO:0016020">
    <property type="term" value="C:membrane"/>
    <property type="evidence" value="ECO:0007669"/>
    <property type="project" value="UniProtKB-SubCell"/>
</dbReference>
<accession>A0A167UX77</accession>
<evidence type="ECO:0000256" key="7">
    <source>
        <dbReference type="SAM" id="Phobius"/>
    </source>
</evidence>
<dbReference type="InterPro" id="IPR050360">
    <property type="entry name" value="MFS_Sugar_Transporters"/>
</dbReference>
<comment type="caution">
    <text evidence="9">The sequence shown here is derived from an EMBL/GenBank/DDBJ whole genome shotgun (WGS) entry which is preliminary data.</text>
</comment>
<keyword evidence="5 7" id="KW-0472">Membrane</keyword>
<evidence type="ECO:0000256" key="3">
    <source>
        <dbReference type="ARBA" id="ARBA00022692"/>
    </source>
</evidence>
<dbReference type="AlphaFoldDB" id="A0A167UX77"/>
<feature type="transmembrane region" description="Helical" evidence="7">
    <location>
        <begin position="135"/>
        <end position="153"/>
    </location>
</feature>
<dbReference type="EMBL" id="AZHD01000007">
    <property type="protein sequence ID" value="OAA61997.1"/>
    <property type="molecule type" value="Genomic_DNA"/>
</dbReference>
<keyword evidence="10" id="KW-1185">Reference proteome</keyword>
<feature type="transmembrane region" description="Helical" evidence="7">
    <location>
        <begin position="409"/>
        <end position="433"/>
    </location>
</feature>
<feature type="transmembrane region" description="Helical" evidence="7">
    <location>
        <begin position="313"/>
        <end position="334"/>
    </location>
</feature>
<dbReference type="InterPro" id="IPR036259">
    <property type="entry name" value="MFS_trans_sf"/>
</dbReference>
<feature type="transmembrane region" description="Helical" evidence="7">
    <location>
        <begin position="375"/>
        <end position="397"/>
    </location>
</feature>